<dbReference type="PROSITE" id="PS50928">
    <property type="entry name" value="ABC_TM1"/>
    <property type="match status" value="1"/>
</dbReference>
<accession>R9L3B1</accession>
<dbReference type="GO" id="GO:0022857">
    <property type="term" value="F:transmembrane transporter activity"/>
    <property type="evidence" value="ECO:0007669"/>
    <property type="project" value="InterPro"/>
</dbReference>
<evidence type="ECO:0000256" key="5">
    <source>
        <dbReference type="ARBA" id="ARBA00022692"/>
    </source>
</evidence>
<dbReference type="InterPro" id="IPR035906">
    <property type="entry name" value="MetI-like_sf"/>
</dbReference>
<dbReference type="SUPFAM" id="SSF161098">
    <property type="entry name" value="MetI-like"/>
    <property type="match status" value="1"/>
</dbReference>
<dbReference type="CDD" id="cd06261">
    <property type="entry name" value="TM_PBP2"/>
    <property type="match status" value="1"/>
</dbReference>
<dbReference type="GO" id="GO:0006865">
    <property type="term" value="P:amino acid transport"/>
    <property type="evidence" value="ECO:0007669"/>
    <property type="project" value="UniProtKB-KW"/>
</dbReference>
<keyword evidence="4" id="KW-1003">Cell membrane</keyword>
<proteinExistence type="inferred from homology"/>
<gene>
    <name evidence="11" type="ORF">C811_01862</name>
</gene>
<protein>
    <submittedName>
        <fullName evidence="11">His/Glu/Gln/Arg/opine family amino ABC transporter, permease, 3-TM region</fullName>
    </submittedName>
</protein>
<dbReference type="PATRIC" id="fig|1235794.3.peg.1839"/>
<keyword evidence="3 9" id="KW-0813">Transport</keyword>
<dbReference type="HOGENOM" id="CLU_019602_1_1_11"/>
<feature type="transmembrane region" description="Helical" evidence="9">
    <location>
        <begin position="232"/>
        <end position="253"/>
    </location>
</feature>
<sequence length="265" mass="28632">MIRTPALFRPFTARAGMPAPAAKAVLNYLAVCVAVVAVVWASLAAAGIALNFDFIAQYRVRIWDGFCMTVGISAASLVISLIIGVAVAAGQGTRVLPVRYLCDLYVKIIRGTPLIVQVYFFYYIIGTAWGVDNRVLAGIIILSLFSGAYIAEILRGSLLSLDAGQLEAARAVGFTRAQTLRYVVAPQLVARTLPALTGQVASIIKDSSLLSVIAVIELTQTIREITATNYNFFGGFLLLGALYLALTLPLMAVSRHFEKRLDYEH</sequence>
<evidence type="ECO:0000256" key="4">
    <source>
        <dbReference type="ARBA" id="ARBA00022475"/>
    </source>
</evidence>
<dbReference type="GeneID" id="82191275"/>
<dbReference type="InterPro" id="IPR010065">
    <property type="entry name" value="AA_ABC_transptr_permease_3TM"/>
</dbReference>
<feature type="transmembrane region" description="Helical" evidence="9">
    <location>
        <begin position="62"/>
        <end position="88"/>
    </location>
</feature>
<dbReference type="InterPro" id="IPR043429">
    <property type="entry name" value="ArtM/GltK/GlnP/TcyL/YhdX-like"/>
</dbReference>
<evidence type="ECO:0000313" key="12">
    <source>
        <dbReference type="Proteomes" id="UP000014204"/>
    </source>
</evidence>
<evidence type="ECO:0000256" key="9">
    <source>
        <dbReference type="RuleBase" id="RU363032"/>
    </source>
</evidence>
<evidence type="ECO:0000259" key="10">
    <source>
        <dbReference type="PROSITE" id="PS50928"/>
    </source>
</evidence>
<dbReference type="NCBIfam" id="TIGR01726">
    <property type="entry name" value="HEQRo_perm_3TM"/>
    <property type="match status" value="1"/>
</dbReference>
<keyword evidence="8 9" id="KW-0472">Membrane</keyword>
<organism evidence="11 12">
    <name type="scientific">Adlercreutzia caecimuris B7</name>
    <dbReference type="NCBI Taxonomy" id="1235794"/>
    <lineage>
        <taxon>Bacteria</taxon>
        <taxon>Bacillati</taxon>
        <taxon>Actinomycetota</taxon>
        <taxon>Coriobacteriia</taxon>
        <taxon>Eggerthellales</taxon>
        <taxon>Eggerthellaceae</taxon>
        <taxon>Adlercreutzia</taxon>
    </lineage>
</organism>
<evidence type="ECO:0000256" key="3">
    <source>
        <dbReference type="ARBA" id="ARBA00022448"/>
    </source>
</evidence>
<evidence type="ECO:0000256" key="6">
    <source>
        <dbReference type="ARBA" id="ARBA00022970"/>
    </source>
</evidence>
<dbReference type="Pfam" id="PF00528">
    <property type="entry name" value="BPD_transp_1"/>
    <property type="match status" value="1"/>
</dbReference>
<dbReference type="Proteomes" id="UP000014204">
    <property type="component" value="Unassembled WGS sequence"/>
</dbReference>
<dbReference type="EMBL" id="ASSY01000009">
    <property type="protein sequence ID" value="EOS50237.1"/>
    <property type="molecule type" value="Genomic_DNA"/>
</dbReference>
<keyword evidence="5 9" id="KW-0812">Transmembrane</keyword>
<feature type="transmembrane region" description="Helical" evidence="9">
    <location>
        <begin position="108"/>
        <end position="128"/>
    </location>
</feature>
<dbReference type="RefSeq" id="WP_016310050.1">
    <property type="nucleotide sequence ID" value="NZ_KE159646.1"/>
</dbReference>
<keyword evidence="7 9" id="KW-1133">Transmembrane helix</keyword>
<evidence type="ECO:0000256" key="1">
    <source>
        <dbReference type="ARBA" id="ARBA00004651"/>
    </source>
</evidence>
<dbReference type="GO" id="GO:0043190">
    <property type="term" value="C:ATP-binding cassette (ABC) transporter complex"/>
    <property type="evidence" value="ECO:0007669"/>
    <property type="project" value="InterPro"/>
</dbReference>
<comment type="caution">
    <text evidence="11">The sequence shown here is derived from an EMBL/GenBank/DDBJ whole genome shotgun (WGS) entry which is preliminary data.</text>
</comment>
<dbReference type="Gene3D" id="1.10.3720.10">
    <property type="entry name" value="MetI-like"/>
    <property type="match status" value="1"/>
</dbReference>
<feature type="transmembrane region" description="Helical" evidence="9">
    <location>
        <begin position="135"/>
        <end position="154"/>
    </location>
</feature>
<dbReference type="InterPro" id="IPR000515">
    <property type="entry name" value="MetI-like"/>
</dbReference>
<dbReference type="STRING" id="1235794.C811_01862"/>
<dbReference type="PANTHER" id="PTHR30614:SF20">
    <property type="entry name" value="GLUTAMINE TRANSPORT SYSTEM PERMEASE PROTEIN GLNP"/>
    <property type="match status" value="1"/>
</dbReference>
<keyword evidence="12" id="KW-1185">Reference proteome</keyword>
<evidence type="ECO:0000256" key="7">
    <source>
        <dbReference type="ARBA" id="ARBA00022989"/>
    </source>
</evidence>
<evidence type="ECO:0000256" key="2">
    <source>
        <dbReference type="ARBA" id="ARBA00010072"/>
    </source>
</evidence>
<comment type="similarity">
    <text evidence="2">Belongs to the binding-protein-dependent transport system permease family. HisMQ subfamily.</text>
</comment>
<dbReference type="PANTHER" id="PTHR30614">
    <property type="entry name" value="MEMBRANE COMPONENT OF AMINO ACID ABC TRANSPORTER"/>
    <property type="match status" value="1"/>
</dbReference>
<reference evidence="11 12" key="1">
    <citation type="submission" date="2013-04" db="EMBL/GenBank/DDBJ databases">
        <title>The Genome Sequence of Enterorhabdus caecimuris B7.</title>
        <authorList>
            <consortium name="The Broad Institute Genomics Platform"/>
            <consortium name="The Broad Institute Genome Sequencing Center for Infectious Disease"/>
            <person name="Earl A."/>
            <person name="Xavier R."/>
            <person name="Elson C."/>
            <person name="Duck W."/>
            <person name="Walker B."/>
            <person name="Young S."/>
            <person name="Zeng Q."/>
            <person name="Gargeya S."/>
            <person name="Fitzgerald M."/>
            <person name="Haas B."/>
            <person name="Abouelleil A."/>
            <person name="Allen A.W."/>
            <person name="Alvarado L."/>
            <person name="Arachchi H.M."/>
            <person name="Berlin A.M."/>
            <person name="Chapman S.B."/>
            <person name="Gainer-Dewar J."/>
            <person name="Goldberg J."/>
            <person name="Griggs A."/>
            <person name="Gujja S."/>
            <person name="Hansen M."/>
            <person name="Howarth C."/>
            <person name="Imamovic A."/>
            <person name="Ireland A."/>
            <person name="Larimer J."/>
            <person name="McCowan C."/>
            <person name="Murphy C."/>
            <person name="Pearson M."/>
            <person name="Poon T.W."/>
            <person name="Priest M."/>
            <person name="Roberts A."/>
            <person name="Saif S."/>
            <person name="Shea T."/>
            <person name="Sisk P."/>
            <person name="Sykes S."/>
            <person name="Wortman J."/>
            <person name="Nusbaum C."/>
            <person name="Birren B."/>
        </authorList>
    </citation>
    <scope>NUCLEOTIDE SEQUENCE [LARGE SCALE GENOMIC DNA]</scope>
    <source>
        <strain evidence="11 12">B7</strain>
    </source>
</reference>
<comment type="subcellular location">
    <subcellularLocation>
        <location evidence="1 9">Cell membrane</location>
        <topology evidence="1 9">Multi-pass membrane protein</topology>
    </subcellularLocation>
</comment>
<name>R9L3B1_9ACTN</name>
<dbReference type="AlphaFoldDB" id="R9L3B1"/>
<evidence type="ECO:0000313" key="11">
    <source>
        <dbReference type="EMBL" id="EOS50237.1"/>
    </source>
</evidence>
<dbReference type="eggNOG" id="COG0765">
    <property type="taxonomic scope" value="Bacteria"/>
</dbReference>
<evidence type="ECO:0000256" key="8">
    <source>
        <dbReference type="ARBA" id="ARBA00023136"/>
    </source>
</evidence>
<keyword evidence="6" id="KW-0029">Amino-acid transport</keyword>
<feature type="transmembrane region" description="Helical" evidence="9">
    <location>
        <begin position="25"/>
        <end position="50"/>
    </location>
</feature>
<feature type="domain" description="ABC transmembrane type-1" evidence="10">
    <location>
        <begin position="66"/>
        <end position="254"/>
    </location>
</feature>